<evidence type="ECO:0000256" key="3">
    <source>
        <dbReference type="ARBA" id="ARBA00022989"/>
    </source>
</evidence>
<keyword evidence="2 5" id="KW-0812">Transmembrane</keyword>
<dbReference type="AlphaFoldDB" id="A0A6P1YJ55"/>
<evidence type="ECO:0000313" key="6">
    <source>
        <dbReference type="EMBL" id="QIB33165.1"/>
    </source>
</evidence>
<feature type="transmembrane region" description="Helical" evidence="5">
    <location>
        <begin position="110"/>
        <end position="129"/>
    </location>
</feature>
<feature type="transmembrane region" description="Helical" evidence="5">
    <location>
        <begin position="12"/>
        <end position="32"/>
    </location>
</feature>
<dbReference type="EMBL" id="CP048630">
    <property type="protein sequence ID" value="QIB33165.1"/>
    <property type="molecule type" value="Genomic_DNA"/>
</dbReference>
<gene>
    <name evidence="6" type="ORF">G3A50_05180</name>
</gene>
<accession>A0A6P1YJ55</accession>
<dbReference type="KEGG" id="apra:G3A50_05180"/>
<organism evidence="6 7">
    <name type="scientific">Ancylobacter pratisalsi</name>
    <dbReference type="NCBI Taxonomy" id="1745854"/>
    <lineage>
        <taxon>Bacteria</taxon>
        <taxon>Pseudomonadati</taxon>
        <taxon>Pseudomonadota</taxon>
        <taxon>Alphaproteobacteria</taxon>
        <taxon>Hyphomicrobiales</taxon>
        <taxon>Xanthobacteraceae</taxon>
        <taxon>Ancylobacter</taxon>
    </lineage>
</organism>
<evidence type="ECO:0000256" key="4">
    <source>
        <dbReference type="ARBA" id="ARBA00023136"/>
    </source>
</evidence>
<keyword evidence="3 5" id="KW-1133">Transmembrane helix</keyword>
<sequence>MHETVMRLLDRPVTSLLARLLLTAPFWLSAISKSIGFDMGVAEMARAGLEPAIGFNLATIAVQLAGSLFIISGHYVWFGAGMLAIFTGLTVPLVHHFWTMTDEPFQTIAFHTAIEHVGLIGGLLGIAVLSSRNGGNLSKGRA</sequence>
<dbReference type="RefSeq" id="WP_163074263.1">
    <property type="nucleotide sequence ID" value="NZ_CP048630.1"/>
</dbReference>
<reference evidence="6 7" key="1">
    <citation type="submission" date="2020-02" db="EMBL/GenBank/DDBJ databases">
        <authorList>
            <person name="Li G."/>
        </authorList>
    </citation>
    <scope>NUCLEOTIDE SEQUENCE [LARGE SCALE GENOMIC DNA]</scope>
    <source>
        <strain evidence="6 7">DSM 102029</strain>
    </source>
</reference>
<comment type="subcellular location">
    <subcellularLocation>
        <location evidence="1">Membrane</location>
        <topology evidence="1">Multi-pass membrane protein</topology>
    </subcellularLocation>
</comment>
<dbReference type="Proteomes" id="UP000464751">
    <property type="component" value="Chromosome"/>
</dbReference>
<evidence type="ECO:0000256" key="1">
    <source>
        <dbReference type="ARBA" id="ARBA00004141"/>
    </source>
</evidence>
<name>A0A6P1YJ55_9HYPH</name>
<protein>
    <submittedName>
        <fullName evidence="6">DoxX family protein</fullName>
    </submittedName>
</protein>
<feature type="transmembrane region" description="Helical" evidence="5">
    <location>
        <begin position="52"/>
        <end position="71"/>
    </location>
</feature>
<proteinExistence type="predicted"/>
<evidence type="ECO:0000313" key="7">
    <source>
        <dbReference type="Proteomes" id="UP000464751"/>
    </source>
</evidence>
<dbReference type="InterPro" id="IPR032808">
    <property type="entry name" value="DoxX"/>
</dbReference>
<keyword evidence="4 5" id="KW-0472">Membrane</keyword>
<keyword evidence="7" id="KW-1185">Reference proteome</keyword>
<evidence type="ECO:0000256" key="5">
    <source>
        <dbReference type="SAM" id="Phobius"/>
    </source>
</evidence>
<evidence type="ECO:0000256" key="2">
    <source>
        <dbReference type="ARBA" id="ARBA00022692"/>
    </source>
</evidence>
<feature type="transmembrane region" description="Helical" evidence="5">
    <location>
        <begin position="76"/>
        <end position="98"/>
    </location>
</feature>
<dbReference type="Pfam" id="PF07681">
    <property type="entry name" value="DoxX"/>
    <property type="match status" value="1"/>
</dbReference>
<dbReference type="GO" id="GO:0016020">
    <property type="term" value="C:membrane"/>
    <property type="evidence" value="ECO:0007669"/>
    <property type="project" value="UniProtKB-SubCell"/>
</dbReference>